<reference evidence="1" key="2">
    <citation type="submission" date="2019-07" db="EMBL/GenBank/DDBJ databases">
        <authorList>
            <person name="Seetharam A."/>
            <person name="Woodhouse M."/>
            <person name="Cannon E."/>
        </authorList>
    </citation>
    <scope>NUCLEOTIDE SEQUENCE [LARGE SCALE GENOMIC DNA]</scope>
    <source>
        <strain evidence="1">cv. B73</strain>
    </source>
</reference>
<sequence>MPPLLPVNVSVEVGDSRSIFAPCQACNTSSHGEAAEAGRSIGCAWSADGVGVAVRVFDSRASRASASRRAFSHCAMWLRLAAALADLSFVVPVRVPQVDLWVTGSIPILASLFLRCVFQWFLISLSVRFGRCVAMADHLKQYHETKVYFEINILFSSTNIPCVPKFYVVKEGEMKWQIKKYKCTRKSFLIQYKYTGYHFFSLLICKLSLSGWQQSSLSRKRADKIHKPKDHFVTIWS</sequence>
<proteinExistence type="predicted"/>
<dbReference type="Proteomes" id="UP000007305">
    <property type="component" value="Chromosome 4"/>
</dbReference>
<evidence type="ECO:0000313" key="1">
    <source>
        <dbReference type="EnsemblPlants" id="Zm00001eb179640_P001"/>
    </source>
</evidence>
<dbReference type="EnsemblPlants" id="Zm00001eb179640_T001">
    <property type="protein sequence ID" value="Zm00001eb179640_P001"/>
    <property type="gene ID" value="Zm00001eb179640"/>
</dbReference>
<protein>
    <submittedName>
        <fullName evidence="1">Uncharacterized protein</fullName>
    </submittedName>
</protein>
<name>A0A804NR56_MAIZE</name>
<dbReference type="InParanoid" id="A0A804NR56"/>
<evidence type="ECO:0000313" key="2">
    <source>
        <dbReference type="Proteomes" id="UP000007305"/>
    </source>
</evidence>
<reference evidence="2" key="1">
    <citation type="journal article" date="2009" name="Science">
        <title>The B73 maize genome: complexity, diversity, and dynamics.</title>
        <authorList>
            <person name="Schnable P.S."/>
            <person name="Ware D."/>
            <person name="Fulton R.S."/>
            <person name="Stein J.C."/>
            <person name="Wei F."/>
            <person name="Pasternak S."/>
            <person name="Liang C."/>
            <person name="Zhang J."/>
            <person name="Fulton L."/>
            <person name="Graves T.A."/>
            <person name="Minx P."/>
            <person name="Reily A.D."/>
            <person name="Courtney L."/>
            <person name="Kruchowski S.S."/>
            <person name="Tomlinson C."/>
            <person name="Strong C."/>
            <person name="Delehaunty K."/>
            <person name="Fronick C."/>
            <person name="Courtney B."/>
            <person name="Rock S.M."/>
            <person name="Belter E."/>
            <person name="Du F."/>
            <person name="Kim K."/>
            <person name="Abbott R.M."/>
            <person name="Cotton M."/>
            <person name="Levy A."/>
            <person name="Marchetto P."/>
            <person name="Ochoa K."/>
            <person name="Jackson S.M."/>
            <person name="Gillam B."/>
            <person name="Chen W."/>
            <person name="Yan L."/>
            <person name="Higginbotham J."/>
            <person name="Cardenas M."/>
            <person name="Waligorski J."/>
            <person name="Applebaum E."/>
            <person name="Phelps L."/>
            <person name="Falcone J."/>
            <person name="Kanchi K."/>
            <person name="Thane T."/>
            <person name="Scimone A."/>
            <person name="Thane N."/>
            <person name="Henke J."/>
            <person name="Wang T."/>
            <person name="Ruppert J."/>
            <person name="Shah N."/>
            <person name="Rotter K."/>
            <person name="Hodges J."/>
            <person name="Ingenthron E."/>
            <person name="Cordes M."/>
            <person name="Kohlberg S."/>
            <person name="Sgro J."/>
            <person name="Delgado B."/>
            <person name="Mead K."/>
            <person name="Chinwalla A."/>
            <person name="Leonard S."/>
            <person name="Crouse K."/>
            <person name="Collura K."/>
            <person name="Kudrna D."/>
            <person name="Currie J."/>
            <person name="He R."/>
            <person name="Angelova A."/>
            <person name="Rajasekar S."/>
            <person name="Mueller T."/>
            <person name="Lomeli R."/>
            <person name="Scara G."/>
            <person name="Ko A."/>
            <person name="Delaney K."/>
            <person name="Wissotski M."/>
            <person name="Lopez G."/>
            <person name="Campos D."/>
            <person name="Braidotti M."/>
            <person name="Ashley E."/>
            <person name="Golser W."/>
            <person name="Kim H."/>
            <person name="Lee S."/>
            <person name="Lin J."/>
            <person name="Dujmic Z."/>
            <person name="Kim W."/>
            <person name="Talag J."/>
            <person name="Zuccolo A."/>
            <person name="Fan C."/>
            <person name="Sebastian A."/>
            <person name="Kramer M."/>
            <person name="Spiegel L."/>
            <person name="Nascimento L."/>
            <person name="Zutavern T."/>
            <person name="Miller B."/>
            <person name="Ambroise C."/>
            <person name="Muller S."/>
            <person name="Spooner W."/>
            <person name="Narechania A."/>
            <person name="Ren L."/>
            <person name="Wei S."/>
            <person name="Kumari S."/>
            <person name="Faga B."/>
            <person name="Levy M.J."/>
            <person name="McMahan L."/>
            <person name="Van Buren P."/>
            <person name="Vaughn M.W."/>
            <person name="Ying K."/>
            <person name="Yeh C.-T."/>
            <person name="Emrich S.J."/>
            <person name="Jia Y."/>
            <person name="Kalyanaraman A."/>
            <person name="Hsia A.-P."/>
            <person name="Barbazuk W.B."/>
            <person name="Baucom R.S."/>
            <person name="Brutnell T.P."/>
            <person name="Carpita N.C."/>
            <person name="Chaparro C."/>
            <person name="Chia J.-M."/>
            <person name="Deragon J.-M."/>
            <person name="Estill J.C."/>
            <person name="Fu Y."/>
            <person name="Jeddeloh J.A."/>
            <person name="Han Y."/>
            <person name="Lee H."/>
            <person name="Li P."/>
            <person name="Lisch D.R."/>
            <person name="Liu S."/>
            <person name="Liu Z."/>
            <person name="Nagel D.H."/>
            <person name="McCann M.C."/>
            <person name="SanMiguel P."/>
            <person name="Myers A.M."/>
            <person name="Nettleton D."/>
            <person name="Nguyen J."/>
            <person name="Penning B.W."/>
            <person name="Ponnala L."/>
            <person name="Schneider K.L."/>
            <person name="Schwartz D.C."/>
            <person name="Sharma A."/>
            <person name="Soderlund C."/>
            <person name="Springer N.M."/>
            <person name="Sun Q."/>
            <person name="Wang H."/>
            <person name="Waterman M."/>
            <person name="Westerman R."/>
            <person name="Wolfgruber T.K."/>
            <person name="Yang L."/>
            <person name="Yu Y."/>
            <person name="Zhang L."/>
            <person name="Zhou S."/>
            <person name="Zhu Q."/>
            <person name="Bennetzen J.L."/>
            <person name="Dawe R.K."/>
            <person name="Jiang J."/>
            <person name="Jiang N."/>
            <person name="Presting G.G."/>
            <person name="Wessler S.R."/>
            <person name="Aluru S."/>
            <person name="Martienssen R.A."/>
            <person name="Clifton S.W."/>
            <person name="McCombie W.R."/>
            <person name="Wing R.A."/>
            <person name="Wilson R.K."/>
        </authorList>
    </citation>
    <scope>NUCLEOTIDE SEQUENCE [LARGE SCALE GENOMIC DNA]</scope>
    <source>
        <strain evidence="2">cv. B73</strain>
    </source>
</reference>
<keyword evidence="2" id="KW-1185">Reference proteome</keyword>
<accession>A0A804NR56</accession>
<organism evidence="1 2">
    <name type="scientific">Zea mays</name>
    <name type="common">Maize</name>
    <dbReference type="NCBI Taxonomy" id="4577"/>
    <lineage>
        <taxon>Eukaryota</taxon>
        <taxon>Viridiplantae</taxon>
        <taxon>Streptophyta</taxon>
        <taxon>Embryophyta</taxon>
        <taxon>Tracheophyta</taxon>
        <taxon>Spermatophyta</taxon>
        <taxon>Magnoliopsida</taxon>
        <taxon>Liliopsida</taxon>
        <taxon>Poales</taxon>
        <taxon>Poaceae</taxon>
        <taxon>PACMAD clade</taxon>
        <taxon>Panicoideae</taxon>
        <taxon>Andropogonodae</taxon>
        <taxon>Andropogoneae</taxon>
        <taxon>Tripsacinae</taxon>
        <taxon>Zea</taxon>
    </lineage>
</organism>
<dbReference type="Gramene" id="Zm00001eb179640_T001">
    <property type="protein sequence ID" value="Zm00001eb179640_P001"/>
    <property type="gene ID" value="Zm00001eb179640"/>
</dbReference>
<reference evidence="1" key="3">
    <citation type="submission" date="2021-05" db="UniProtKB">
        <authorList>
            <consortium name="EnsemblPlants"/>
        </authorList>
    </citation>
    <scope>IDENTIFICATION</scope>
    <source>
        <strain evidence="1">cv. B73</strain>
    </source>
</reference>
<dbReference type="AlphaFoldDB" id="A0A804NR56"/>